<dbReference type="RefSeq" id="WP_212687295.1">
    <property type="nucleotide sequence ID" value="NZ_CAXBSD010000050.1"/>
</dbReference>
<keyword evidence="7 9" id="KW-0413">Isomerase</keyword>
<dbReference type="InterPro" id="IPR001179">
    <property type="entry name" value="PPIase_FKBP_dom"/>
</dbReference>
<dbReference type="SUPFAM" id="SSF54534">
    <property type="entry name" value="FKBP-like"/>
    <property type="match status" value="1"/>
</dbReference>
<dbReference type="AlphaFoldDB" id="A0A941I6T9"/>
<proteinExistence type="inferred from homology"/>
<dbReference type="GO" id="GO:0005737">
    <property type="term" value="C:cytoplasm"/>
    <property type="evidence" value="ECO:0007669"/>
    <property type="project" value="UniProtKB-SubCell"/>
</dbReference>
<comment type="similarity">
    <text evidence="3 10">Belongs to the FKBP-type PPIase family.</text>
</comment>
<organism evidence="12 13">
    <name type="scientific">Undibacterium luofuense</name>
    <dbReference type="NCBI Taxonomy" id="2828733"/>
    <lineage>
        <taxon>Bacteria</taxon>
        <taxon>Pseudomonadati</taxon>
        <taxon>Pseudomonadota</taxon>
        <taxon>Betaproteobacteria</taxon>
        <taxon>Burkholderiales</taxon>
        <taxon>Oxalobacteraceae</taxon>
        <taxon>Undibacterium</taxon>
    </lineage>
</organism>
<dbReference type="InterPro" id="IPR046357">
    <property type="entry name" value="PPIase_dom_sf"/>
</dbReference>
<dbReference type="Gene3D" id="3.10.50.40">
    <property type="match status" value="1"/>
</dbReference>
<feature type="domain" description="PPIase FKBP-type" evidence="11">
    <location>
        <begin position="6"/>
        <end position="99"/>
    </location>
</feature>
<keyword evidence="6" id="KW-0143">Chaperone</keyword>
<evidence type="ECO:0000256" key="10">
    <source>
        <dbReference type="RuleBase" id="RU003915"/>
    </source>
</evidence>
<evidence type="ECO:0000256" key="7">
    <source>
        <dbReference type="ARBA" id="ARBA00023235"/>
    </source>
</evidence>
<comment type="caution">
    <text evidence="12">The sequence shown here is derived from an EMBL/GenBank/DDBJ whole genome shotgun (WGS) entry which is preliminary data.</text>
</comment>
<dbReference type="EC" id="5.2.1.8" evidence="10"/>
<accession>A0A941I6T9</accession>
<sequence>MQIQQNSVVTLNYKMFNADGQLIDQNAAPIVYLHGGYDNILPAVEAALENKKAGDQVVVELSPEDGFGEYDAEYMREEEVSAFPPDIEIGMQFETLDETTGEHLLFTVRAIEDGKVTLDGNHPLAGMHIRFETEVLEVRAATDEEVSHGHVHGEGGHHH</sequence>
<evidence type="ECO:0000313" key="13">
    <source>
        <dbReference type="Proteomes" id="UP000680067"/>
    </source>
</evidence>
<comment type="subcellular location">
    <subcellularLocation>
        <location evidence="2">Cytoplasm</location>
    </subcellularLocation>
</comment>
<dbReference type="Proteomes" id="UP000680067">
    <property type="component" value="Unassembled WGS sequence"/>
</dbReference>
<comment type="catalytic activity">
    <reaction evidence="1 9 10">
        <text>[protein]-peptidylproline (omega=180) = [protein]-peptidylproline (omega=0)</text>
        <dbReference type="Rhea" id="RHEA:16237"/>
        <dbReference type="Rhea" id="RHEA-COMP:10747"/>
        <dbReference type="Rhea" id="RHEA-COMP:10748"/>
        <dbReference type="ChEBI" id="CHEBI:83833"/>
        <dbReference type="ChEBI" id="CHEBI:83834"/>
        <dbReference type="EC" id="5.2.1.8"/>
    </reaction>
</comment>
<evidence type="ECO:0000256" key="9">
    <source>
        <dbReference type="PROSITE-ProRule" id="PRU00277"/>
    </source>
</evidence>
<dbReference type="EMBL" id="JAGSPN010000004">
    <property type="protein sequence ID" value="MBR7781945.1"/>
    <property type="molecule type" value="Genomic_DNA"/>
</dbReference>
<evidence type="ECO:0000256" key="1">
    <source>
        <dbReference type="ARBA" id="ARBA00000971"/>
    </source>
</evidence>
<protein>
    <recommendedName>
        <fullName evidence="10">Peptidyl-prolyl cis-trans isomerase</fullName>
        <ecNumber evidence="10">5.2.1.8</ecNumber>
    </recommendedName>
</protein>
<evidence type="ECO:0000256" key="4">
    <source>
        <dbReference type="ARBA" id="ARBA00022490"/>
    </source>
</evidence>
<dbReference type="GO" id="GO:0042026">
    <property type="term" value="P:protein refolding"/>
    <property type="evidence" value="ECO:0007669"/>
    <property type="project" value="UniProtKB-ARBA"/>
</dbReference>
<name>A0A941I6T9_9BURK</name>
<gene>
    <name evidence="12" type="ORF">KDM89_07325</name>
</gene>
<keyword evidence="4" id="KW-0963">Cytoplasm</keyword>
<dbReference type="PANTHER" id="PTHR47861:SF3">
    <property type="entry name" value="FKBP-TYPE PEPTIDYL-PROLYL CIS-TRANS ISOMERASE SLYD"/>
    <property type="match status" value="1"/>
</dbReference>
<evidence type="ECO:0000256" key="5">
    <source>
        <dbReference type="ARBA" id="ARBA00023110"/>
    </source>
</evidence>
<evidence type="ECO:0000256" key="3">
    <source>
        <dbReference type="ARBA" id="ARBA00006577"/>
    </source>
</evidence>
<keyword evidence="13" id="KW-1185">Reference proteome</keyword>
<evidence type="ECO:0000256" key="2">
    <source>
        <dbReference type="ARBA" id="ARBA00004496"/>
    </source>
</evidence>
<evidence type="ECO:0000256" key="8">
    <source>
        <dbReference type="ARBA" id="ARBA00037071"/>
    </source>
</evidence>
<dbReference type="PROSITE" id="PS50059">
    <property type="entry name" value="FKBP_PPIASE"/>
    <property type="match status" value="1"/>
</dbReference>
<dbReference type="GO" id="GO:0003755">
    <property type="term" value="F:peptidyl-prolyl cis-trans isomerase activity"/>
    <property type="evidence" value="ECO:0007669"/>
    <property type="project" value="UniProtKB-UniRule"/>
</dbReference>
<reference evidence="12" key="1">
    <citation type="submission" date="2021-04" db="EMBL/GenBank/DDBJ databases">
        <title>novel species isolated from subtropical streams in China.</title>
        <authorList>
            <person name="Lu H."/>
        </authorList>
    </citation>
    <scope>NUCLEOTIDE SEQUENCE</scope>
    <source>
        <strain evidence="12">LFS511W</strain>
    </source>
</reference>
<evidence type="ECO:0000259" key="11">
    <source>
        <dbReference type="PROSITE" id="PS50059"/>
    </source>
</evidence>
<evidence type="ECO:0000256" key="6">
    <source>
        <dbReference type="ARBA" id="ARBA00023186"/>
    </source>
</evidence>
<evidence type="ECO:0000313" key="12">
    <source>
        <dbReference type="EMBL" id="MBR7781945.1"/>
    </source>
</evidence>
<dbReference type="Pfam" id="PF00254">
    <property type="entry name" value="FKBP_C"/>
    <property type="match status" value="1"/>
</dbReference>
<dbReference type="PANTHER" id="PTHR47861">
    <property type="entry name" value="FKBP-TYPE PEPTIDYL-PROLYL CIS-TRANS ISOMERASE SLYD"/>
    <property type="match status" value="1"/>
</dbReference>
<keyword evidence="5 9" id="KW-0697">Rotamase</keyword>
<comment type="function">
    <text evidence="8">Also involved in hydrogenase metallocenter assembly, probably by participating in the nickel insertion step. This function in hydrogenase biosynthesis requires chaperone activity and the presence of the metal-binding domain, but not PPIase activity.</text>
</comment>